<dbReference type="PROSITE" id="PS50889">
    <property type="entry name" value="S4"/>
    <property type="match status" value="1"/>
</dbReference>
<dbReference type="EMBL" id="FRDI01000003">
    <property type="protein sequence ID" value="SHN56602.1"/>
    <property type="molecule type" value="Genomic_DNA"/>
</dbReference>
<keyword evidence="2 7" id="KW-0699">rRNA-binding</keyword>
<dbReference type="InterPro" id="IPR002942">
    <property type="entry name" value="S4_RNA-bd"/>
</dbReference>
<evidence type="ECO:0000313" key="12">
    <source>
        <dbReference type="Proteomes" id="UP000186469"/>
    </source>
</evidence>
<evidence type="ECO:0000256" key="3">
    <source>
        <dbReference type="ARBA" id="ARBA00022884"/>
    </source>
</evidence>
<feature type="domain" description="RNA-binding S4" evidence="9">
    <location>
        <begin position="98"/>
        <end position="162"/>
    </location>
</feature>
<name>A0A1M7SE96_9BACT</name>
<dbReference type="InterPro" id="IPR005709">
    <property type="entry name" value="Ribosomal_uS4_bac-type"/>
</dbReference>
<dbReference type="RefSeq" id="WP_072696501.1">
    <property type="nucleotide sequence ID" value="NZ_FRDI01000003.1"/>
</dbReference>
<dbReference type="Gene3D" id="1.10.1050.10">
    <property type="entry name" value="Ribosomal Protein S4 Delta 41, Chain A, domain 1"/>
    <property type="match status" value="1"/>
</dbReference>
<dbReference type="Pfam" id="PF01479">
    <property type="entry name" value="S4"/>
    <property type="match status" value="1"/>
</dbReference>
<protein>
    <recommendedName>
        <fullName evidence="6 7">Small ribosomal subunit protein uS4</fullName>
    </recommendedName>
</protein>
<evidence type="ECO:0000259" key="9">
    <source>
        <dbReference type="SMART" id="SM00363"/>
    </source>
</evidence>
<comment type="subunit">
    <text evidence="7">Part of the 30S ribosomal subunit. Contacts protein S5. The interaction surface between S4 and S5 is involved in control of translational fidelity.</text>
</comment>
<evidence type="ECO:0000256" key="8">
    <source>
        <dbReference type="RuleBase" id="RU003699"/>
    </source>
</evidence>
<dbReference type="GO" id="GO:0015935">
    <property type="term" value="C:small ribosomal subunit"/>
    <property type="evidence" value="ECO:0007669"/>
    <property type="project" value="InterPro"/>
</dbReference>
<dbReference type="AlphaFoldDB" id="A0A1M7SE96"/>
<evidence type="ECO:0000256" key="1">
    <source>
        <dbReference type="ARBA" id="ARBA00007465"/>
    </source>
</evidence>
<dbReference type="InterPro" id="IPR036986">
    <property type="entry name" value="S4_RNA-bd_sf"/>
</dbReference>
<dbReference type="NCBIfam" id="TIGR01017">
    <property type="entry name" value="rpsD_bact"/>
    <property type="match status" value="1"/>
</dbReference>
<keyword evidence="12" id="KW-1185">Reference proteome</keyword>
<dbReference type="GO" id="GO:0019843">
    <property type="term" value="F:rRNA binding"/>
    <property type="evidence" value="ECO:0007669"/>
    <property type="project" value="UniProtKB-UniRule"/>
</dbReference>
<dbReference type="InterPro" id="IPR022801">
    <property type="entry name" value="Ribosomal_uS4"/>
</dbReference>
<dbReference type="SMART" id="SM00363">
    <property type="entry name" value="S4"/>
    <property type="match status" value="1"/>
</dbReference>
<dbReference type="OrthoDB" id="9803672at2"/>
<dbReference type="GO" id="GO:0042274">
    <property type="term" value="P:ribosomal small subunit biogenesis"/>
    <property type="evidence" value="ECO:0007669"/>
    <property type="project" value="TreeGrafter"/>
</dbReference>
<dbReference type="Proteomes" id="UP000186469">
    <property type="component" value="Unassembled WGS sequence"/>
</dbReference>
<evidence type="ECO:0000313" key="11">
    <source>
        <dbReference type="EMBL" id="SHN56602.1"/>
    </source>
</evidence>
<evidence type="ECO:0000256" key="2">
    <source>
        <dbReference type="ARBA" id="ARBA00022730"/>
    </source>
</evidence>
<dbReference type="SMART" id="SM01390">
    <property type="entry name" value="Ribosomal_S4"/>
    <property type="match status" value="1"/>
</dbReference>
<dbReference type="NCBIfam" id="NF003717">
    <property type="entry name" value="PRK05327.1"/>
    <property type="match status" value="1"/>
</dbReference>
<comment type="similarity">
    <text evidence="1 7 8">Belongs to the universal ribosomal protein uS4 family.</text>
</comment>
<feature type="domain" description="Small ribosomal subunit protein uS4 N-terminal" evidence="10">
    <location>
        <begin position="3"/>
        <end position="97"/>
    </location>
</feature>
<dbReference type="InterPro" id="IPR018079">
    <property type="entry name" value="Ribosomal_uS4_CS"/>
</dbReference>
<dbReference type="STRING" id="1121455.SAMN02745728_00814"/>
<dbReference type="Gene3D" id="3.10.290.10">
    <property type="entry name" value="RNA-binding S4 domain"/>
    <property type="match status" value="1"/>
</dbReference>
<reference evidence="11 12" key="1">
    <citation type="submission" date="2016-12" db="EMBL/GenBank/DDBJ databases">
        <authorList>
            <person name="Song W.-J."/>
            <person name="Kurnit D.M."/>
        </authorList>
    </citation>
    <scope>NUCLEOTIDE SEQUENCE [LARGE SCALE GENOMIC DNA]</scope>
    <source>
        <strain evidence="11 12">DSM 11393</strain>
    </source>
</reference>
<dbReference type="FunFam" id="3.10.290.10:FF:000001">
    <property type="entry name" value="30S ribosomal protein S4"/>
    <property type="match status" value="1"/>
</dbReference>
<keyword evidence="4 7" id="KW-0689">Ribosomal protein</keyword>
<dbReference type="PANTHER" id="PTHR11831">
    <property type="entry name" value="30S 40S RIBOSOMAL PROTEIN"/>
    <property type="match status" value="1"/>
</dbReference>
<dbReference type="HAMAP" id="MF_01306_B">
    <property type="entry name" value="Ribosomal_uS4_B"/>
    <property type="match status" value="1"/>
</dbReference>
<evidence type="ECO:0000259" key="10">
    <source>
        <dbReference type="SMART" id="SM01390"/>
    </source>
</evidence>
<dbReference type="GO" id="GO:0003735">
    <property type="term" value="F:structural constituent of ribosome"/>
    <property type="evidence" value="ECO:0007669"/>
    <property type="project" value="InterPro"/>
</dbReference>
<dbReference type="PROSITE" id="PS00632">
    <property type="entry name" value="RIBOSOMAL_S4"/>
    <property type="match status" value="1"/>
</dbReference>
<evidence type="ECO:0000256" key="6">
    <source>
        <dbReference type="ARBA" id="ARBA00035254"/>
    </source>
</evidence>
<dbReference type="CDD" id="cd00165">
    <property type="entry name" value="S4"/>
    <property type="match status" value="1"/>
</dbReference>
<dbReference type="GO" id="GO:0006412">
    <property type="term" value="P:translation"/>
    <property type="evidence" value="ECO:0007669"/>
    <property type="project" value="UniProtKB-UniRule"/>
</dbReference>
<keyword evidence="3 7" id="KW-0694">RNA-binding</keyword>
<evidence type="ECO:0000256" key="5">
    <source>
        <dbReference type="ARBA" id="ARBA00023274"/>
    </source>
</evidence>
<proteinExistence type="inferred from homology"/>
<gene>
    <name evidence="7" type="primary">rpsD</name>
    <name evidence="11" type="ORF">SAMN02745728_00814</name>
</gene>
<dbReference type="SUPFAM" id="SSF55174">
    <property type="entry name" value="Alpha-L RNA-binding motif"/>
    <property type="match status" value="1"/>
</dbReference>
<dbReference type="PANTHER" id="PTHR11831:SF4">
    <property type="entry name" value="SMALL RIBOSOMAL SUBUNIT PROTEIN US4M"/>
    <property type="match status" value="1"/>
</dbReference>
<dbReference type="InterPro" id="IPR001912">
    <property type="entry name" value="Ribosomal_uS4_N"/>
</dbReference>
<evidence type="ECO:0000256" key="7">
    <source>
        <dbReference type="HAMAP-Rule" id="MF_01306"/>
    </source>
</evidence>
<comment type="function">
    <text evidence="7">With S5 and S12 plays an important role in translational accuracy.</text>
</comment>
<organism evidence="11 12">
    <name type="scientific">Desulfovibrio litoralis DSM 11393</name>
    <dbReference type="NCBI Taxonomy" id="1121455"/>
    <lineage>
        <taxon>Bacteria</taxon>
        <taxon>Pseudomonadati</taxon>
        <taxon>Thermodesulfobacteriota</taxon>
        <taxon>Desulfovibrionia</taxon>
        <taxon>Desulfovibrionales</taxon>
        <taxon>Desulfovibrionaceae</taxon>
        <taxon>Desulfovibrio</taxon>
    </lineage>
</organism>
<comment type="function">
    <text evidence="7">One of the primary rRNA binding proteins, it binds directly to 16S rRNA where it nucleates assembly of the body of the 30S subunit.</text>
</comment>
<evidence type="ECO:0000256" key="4">
    <source>
        <dbReference type="ARBA" id="ARBA00022980"/>
    </source>
</evidence>
<dbReference type="Pfam" id="PF00163">
    <property type="entry name" value="Ribosomal_S4"/>
    <property type="match status" value="1"/>
</dbReference>
<keyword evidence="5 7" id="KW-0687">Ribonucleoprotein</keyword>
<dbReference type="FunFam" id="1.10.1050.10:FF:000001">
    <property type="entry name" value="30S ribosomal protein S4"/>
    <property type="match status" value="1"/>
</dbReference>
<sequence>MAKYNDSKCRLCRREGAKLFLKGDRCYTDKCAYDRRPYAPGHAGRARKKLSDYALQLREKQKVRRVYGVLERQFSNYFVKADMAKGVTGTNLLSFLERRLDNVIYRIGFANSRSQARQLVRHGIFTLNGRKVNIPSLLVKIGDQLSIPEKNRKIPVVAEAQEVIARRGCPAWLEVEASAFKATVKALPQRDDIQFPINESLIVELYSK</sequence>
<accession>A0A1M7SE96</accession>